<dbReference type="PRINTS" id="PR00625">
    <property type="entry name" value="JDOMAIN"/>
</dbReference>
<gene>
    <name evidence="3" type="ORF">SO694_00013435</name>
</gene>
<evidence type="ECO:0000256" key="1">
    <source>
        <dbReference type="SAM" id="MobiDB-lite"/>
    </source>
</evidence>
<dbReference type="EMBL" id="JBBJCI010000146">
    <property type="protein sequence ID" value="KAK7242272.1"/>
    <property type="molecule type" value="Genomic_DNA"/>
</dbReference>
<dbReference type="InterPro" id="IPR036869">
    <property type="entry name" value="J_dom_sf"/>
</dbReference>
<feature type="compositionally biased region" description="Pro residues" evidence="1">
    <location>
        <begin position="130"/>
        <end position="142"/>
    </location>
</feature>
<reference evidence="3 4" key="1">
    <citation type="submission" date="2024-03" db="EMBL/GenBank/DDBJ databases">
        <title>Aureococcus anophagefferens CCMP1851 and Kratosvirus quantuckense: Draft genome of a second virus-susceptible host strain in the model system.</title>
        <authorList>
            <person name="Chase E."/>
            <person name="Truchon A.R."/>
            <person name="Schepens W."/>
            <person name="Wilhelm S.W."/>
        </authorList>
    </citation>
    <scope>NUCLEOTIDE SEQUENCE [LARGE SCALE GENOMIC DNA]</scope>
    <source>
        <strain evidence="3 4">CCMP1851</strain>
    </source>
</reference>
<evidence type="ECO:0000259" key="2">
    <source>
        <dbReference type="PROSITE" id="PS50076"/>
    </source>
</evidence>
<dbReference type="SMART" id="SM00271">
    <property type="entry name" value="DnaJ"/>
    <property type="match status" value="1"/>
</dbReference>
<dbReference type="PANTHER" id="PTHR44825:SF1">
    <property type="entry name" value="DNAJ HOMOLOG SUBFAMILY C MEMBER 4"/>
    <property type="match status" value="1"/>
</dbReference>
<feature type="region of interest" description="Disordered" evidence="1">
    <location>
        <begin position="84"/>
        <end position="166"/>
    </location>
</feature>
<evidence type="ECO:0000313" key="4">
    <source>
        <dbReference type="Proteomes" id="UP001363151"/>
    </source>
</evidence>
<dbReference type="InterPro" id="IPR001623">
    <property type="entry name" value="DnaJ_domain"/>
</dbReference>
<dbReference type="CDD" id="cd06257">
    <property type="entry name" value="DnaJ"/>
    <property type="match status" value="1"/>
</dbReference>
<keyword evidence="4" id="KW-1185">Reference proteome</keyword>
<dbReference type="InterPro" id="IPR052763">
    <property type="entry name" value="DnaJ_C4"/>
</dbReference>
<proteinExistence type="predicted"/>
<dbReference type="PROSITE" id="PS50076">
    <property type="entry name" value="DNAJ_2"/>
    <property type="match status" value="1"/>
</dbReference>
<accession>A0ABR1G240</accession>
<dbReference type="Gene3D" id="1.10.287.110">
    <property type="entry name" value="DnaJ domain"/>
    <property type="match status" value="1"/>
</dbReference>
<dbReference type="PANTHER" id="PTHR44825">
    <property type="match status" value="1"/>
</dbReference>
<dbReference type="Pfam" id="PF00226">
    <property type="entry name" value="DnaJ"/>
    <property type="match status" value="1"/>
</dbReference>
<protein>
    <recommendedName>
        <fullName evidence="2">J domain-containing protein</fullName>
    </recommendedName>
</protein>
<evidence type="ECO:0000313" key="3">
    <source>
        <dbReference type="EMBL" id="KAK7242272.1"/>
    </source>
</evidence>
<sequence>MSRGESAAVKRLIKSILGASTHYEVLGVEEDASAEDIGSEYRDLARTVHPDKGGDAAAFKKLANAKDVLLDQNSRMAYDLELREAREPAPAPKKPTKKPAAPKKEPKAKEPKPKKEPKAKKPAAERAAPASPPEDASPPEQAPPKRGRAAAPAPESDDEAPKRAPMPYRGSCTCPILAIESFPPTAAARLVRCPAGDSDRHACSCYQLRQTFQGTVACRVVGGGHACVCATKAASRFVAGKSTAACRADAHDCSCLFDGHLLCKAKKHACSCRHSGIATCRALKHDCACVATKNPAACLATKHDCACDALAGCFFAGPKSCRATKGHACVCAKAGPKACRADEVRHACICKNLEKTSGGLFSGPSTASCMARKHDCLCPLAHNGNGAFKTNDLCRAPGQTWRESLEQAVANAGSRRTIAYY</sequence>
<dbReference type="SUPFAM" id="SSF46565">
    <property type="entry name" value="Chaperone J-domain"/>
    <property type="match status" value="1"/>
</dbReference>
<dbReference type="Proteomes" id="UP001363151">
    <property type="component" value="Unassembled WGS sequence"/>
</dbReference>
<comment type="caution">
    <text evidence="3">The sequence shown here is derived from an EMBL/GenBank/DDBJ whole genome shotgun (WGS) entry which is preliminary data.</text>
</comment>
<organism evidence="3 4">
    <name type="scientific">Aureococcus anophagefferens</name>
    <name type="common">Harmful bloom alga</name>
    <dbReference type="NCBI Taxonomy" id="44056"/>
    <lineage>
        <taxon>Eukaryota</taxon>
        <taxon>Sar</taxon>
        <taxon>Stramenopiles</taxon>
        <taxon>Ochrophyta</taxon>
        <taxon>Pelagophyceae</taxon>
        <taxon>Pelagomonadales</taxon>
        <taxon>Pelagomonadaceae</taxon>
        <taxon>Aureococcus</taxon>
    </lineage>
</organism>
<feature type="compositionally biased region" description="Basic and acidic residues" evidence="1">
    <location>
        <begin position="102"/>
        <end position="116"/>
    </location>
</feature>
<feature type="domain" description="J" evidence="2">
    <location>
        <begin position="21"/>
        <end position="82"/>
    </location>
</feature>
<name>A0ABR1G240_AURAN</name>